<dbReference type="EMBL" id="SLWM01000003">
    <property type="protein sequence ID" value="TCO27687.1"/>
    <property type="molecule type" value="Genomic_DNA"/>
</dbReference>
<dbReference type="InterPro" id="IPR013783">
    <property type="entry name" value="Ig-like_fold"/>
</dbReference>
<keyword evidence="2" id="KW-0472">Membrane</keyword>
<keyword evidence="2" id="KW-0812">Transmembrane</keyword>
<keyword evidence="3" id="KW-0732">Signal</keyword>
<feature type="compositionally biased region" description="Gly residues" evidence="1">
    <location>
        <begin position="787"/>
        <end position="796"/>
    </location>
</feature>
<evidence type="ECO:0000256" key="3">
    <source>
        <dbReference type="SAM" id="SignalP"/>
    </source>
</evidence>
<accession>A0ABY2BT24</accession>
<feature type="signal peptide" evidence="3">
    <location>
        <begin position="1"/>
        <end position="29"/>
    </location>
</feature>
<dbReference type="Proteomes" id="UP000295818">
    <property type="component" value="Unassembled WGS sequence"/>
</dbReference>
<name>A0ABY2BT24_9ACTN</name>
<comment type="caution">
    <text evidence="4">The sequence shown here is derived from an EMBL/GenBank/DDBJ whole genome shotgun (WGS) entry which is preliminary data.</text>
</comment>
<feature type="chain" id="PRO_5046799606" description="Alpha-galactosidase-like protein" evidence="3">
    <location>
        <begin position="30"/>
        <end position="810"/>
    </location>
</feature>
<keyword evidence="5" id="KW-1185">Reference proteome</keyword>
<keyword evidence="2" id="KW-1133">Transmembrane helix</keyword>
<gene>
    <name evidence="4" type="ORF">EV644_103389</name>
</gene>
<evidence type="ECO:0000256" key="2">
    <source>
        <dbReference type="SAM" id="Phobius"/>
    </source>
</evidence>
<evidence type="ECO:0008006" key="6">
    <source>
        <dbReference type="Google" id="ProtNLM"/>
    </source>
</evidence>
<reference evidence="4 5" key="1">
    <citation type="journal article" date="2015" name="Stand. Genomic Sci.">
        <title>Genomic Encyclopedia of Bacterial and Archaeal Type Strains, Phase III: the genomes of soil and plant-associated and newly described type strains.</title>
        <authorList>
            <person name="Whitman W.B."/>
            <person name="Woyke T."/>
            <person name="Klenk H.P."/>
            <person name="Zhou Y."/>
            <person name="Lilburn T.G."/>
            <person name="Beck B.J."/>
            <person name="De Vos P."/>
            <person name="Vandamme P."/>
            <person name="Eisen J.A."/>
            <person name="Garrity G."/>
            <person name="Hugenholtz P."/>
            <person name="Kyrpides N.C."/>
        </authorList>
    </citation>
    <scope>NUCLEOTIDE SEQUENCE [LARGE SCALE GENOMIC DNA]</scope>
    <source>
        <strain evidence="4 5">VKM Ac-2538</strain>
    </source>
</reference>
<feature type="region of interest" description="Disordered" evidence="1">
    <location>
        <begin position="487"/>
        <end position="509"/>
    </location>
</feature>
<feature type="compositionally biased region" description="Basic and acidic residues" evidence="1">
    <location>
        <begin position="799"/>
        <end position="810"/>
    </location>
</feature>
<dbReference type="Gene3D" id="2.60.40.10">
    <property type="entry name" value="Immunoglobulins"/>
    <property type="match status" value="1"/>
</dbReference>
<proteinExistence type="predicted"/>
<protein>
    <recommendedName>
        <fullName evidence="6">Alpha-galactosidase-like protein</fullName>
    </recommendedName>
</protein>
<dbReference type="RefSeq" id="WP_199239732.1">
    <property type="nucleotide sequence ID" value="NZ_SLWM01000003.1"/>
</dbReference>
<organism evidence="4 5">
    <name type="scientific">Kribbella orskensis</name>
    <dbReference type="NCBI Taxonomy" id="2512216"/>
    <lineage>
        <taxon>Bacteria</taxon>
        <taxon>Bacillati</taxon>
        <taxon>Actinomycetota</taxon>
        <taxon>Actinomycetes</taxon>
        <taxon>Propionibacteriales</taxon>
        <taxon>Kribbellaceae</taxon>
        <taxon>Kribbella</taxon>
    </lineage>
</organism>
<evidence type="ECO:0000256" key="1">
    <source>
        <dbReference type="SAM" id="MobiDB-lite"/>
    </source>
</evidence>
<feature type="compositionally biased region" description="Low complexity" evidence="1">
    <location>
        <begin position="498"/>
        <end position="507"/>
    </location>
</feature>
<feature type="region of interest" description="Disordered" evidence="1">
    <location>
        <begin position="713"/>
        <end position="810"/>
    </location>
</feature>
<evidence type="ECO:0000313" key="4">
    <source>
        <dbReference type="EMBL" id="TCO27687.1"/>
    </source>
</evidence>
<feature type="transmembrane region" description="Helical" evidence="2">
    <location>
        <begin position="685"/>
        <end position="706"/>
    </location>
</feature>
<sequence>MFRRRLRLPAAAGVSLLIAASAAVSAAMAAVAAPTADPPVVAVRIDSFNPTAVTPGDPVTIRGQVTNTSDVTLKAPQAIACIDTKRLDTRADLAAVPAENDIPVDEQNSCRRLVNSESTFQELGELPPNATANYQFTVPWAEWNIGKRPGAYTVGVVIRATPDQPEDSDRLTVGRVRTLMPVIDPAELPRKVNAAMVVPLRHRPTLLSGNQFANDSLAEAMAPNGALGRLLALGEKQKVTWLVDPAMLDEAARIKQGNYRVVDGNNQTKPGTGQKIVQAWLDAFEASRARNPVVMLPYGDPDVGSLIDAGDPLKSLVGQSRDATEKYSLGGDHPNFDRGLWLENGSASSRNLAAASTGYPGAPNPGDVNLVSSSSWAPADRPSLLPTPVYNVTTPEGPVKSVRTVVTDSSLTAGGPDPASADQPLQVRQRFAAETAMLAGTGTGTATVVVLPPRDWETEGSATASLVQQGLSLPWVTPISIDQVTAAKAQPARPPSTPRSTPGLPSGRLDQIKQLNAATTTFVSLLADREQAPVDLQRALLRVSSYSWREYPDEAQRFLTFEQGSVNTWLGKVHLVNNAVDRGQHREIKVNLSGSKGTFPLSVVNELDWSVRVGVAVKPANRTDLRIAPLRTLVLPAGQKGTFQITASAEQNGLIRANAQVISAEQLPVGKSQELVIQAAQYGSVGWILVGAAIALLFGTSAVRIYRRIRSERRNPTPSGTEADPLHPAPLDPHDLAAAEPADSLQSEQPDDEPAGVEPNPLEPVQPLRVNPNGGTEVQAGESDGAAGNGVPGGIEGDASLKEGVGTKDG</sequence>
<evidence type="ECO:0000313" key="5">
    <source>
        <dbReference type="Proteomes" id="UP000295818"/>
    </source>
</evidence>